<dbReference type="PANTHER" id="PTHR11261:SF3">
    <property type="entry name" value="RETINOL-BINDING PROTEIN 3"/>
    <property type="match status" value="1"/>
</dbReference>
<reference evidence="2 3" key="1">
    <citation type="submission" date="2017-10" db="EMBL/GenBank/DDBJ databases">
        <title>Sedimentibacterium mangrovi gen. nov., sp. nov., a novel member of family Phyllobacteriacea isolated from mangrove sediment.</title>
        <authorList>
            <person name="Liao H."/>
            <person name="Tian Y."/>
        </authorList>
    </citation>
    <scope>NUCLEOTIDE SEQUENCE [LARGE SCALE GENOMIC DNA]</scope>
    <source>
        <strain evidence="2 3">X9-2-2</strain>
    </source>
</reference>
<feature type="domain" description="Tail specific protease" evidence="1">
    <location>
        <begin position="124"/>
        <end position="324"/>
    </location>
</feature>
<dbReference type="Proteomes" id="UP000221168">
    <property type="component" value="Unassembled WGS sequence"/>
</dbReference>
<keyword evidence="3" id="KW-1185">Reference proteome</keyword>
<dbReference type="InterPro" id="IPR029045">
    <property type="entry name" value="ClpP/crotonase-like_dom_sf"/>
</dbReference>
<sequence length="350" mass="40519">MIRDYLRRFSQFVLNPEDVMGKSDAIENFEIFWKTFNDRYPFFELRGVDWKRQYELFRPKVHGGMSEAALFEVLCDMIRPLKDGHVEIDAEIGDDDKYFNPEDKARFYQEFSEKQIKKLFETTEKTLMERGFGKIRKTDAWMLTYSRSDDIAYMRILELEGIKKRKLTTALDRISKDFPALKGIIVDIRDCPGGDDDIVIAIVSRFTDQRRTVFHRKTKQGPGADDLSELKSWHVEPEGEHQFTGPIALLTCDAVFSGGEVFALAMKQLPHVTIIGDRTAGIFSYQLEKTLPNGWDYNLSYQIYYSPDMVCYEGAGVPVDIEFRNTRRDLETGEDSLVVRALDHLNPPMV</sequence>
<evidence type="ECO:0000313" key="3">
    <source>
        <dbReference type="Proteomes" id="UP000221168"/>
    </source>
</evidence>
<dbReference type="Gene3D" id="3.30.750.44">
    <property type="match status" value="1"/>
</dbReference>
<dbReference type="OrthoDB" id="9758793at2"/>
<proteinExistence type="predicted"/>
<dbReference type="EMBL" id="PDVP01000025">
    <property type="protein sequence ID" value="PHP64727.1"/>
    <property type="molecule type" value="Genomic_DNA"/>
</dbReference>
<dbReference type="Pfam" id="PF14684">
    <property type="entry name" value="Tricorn_C1"/>
    <property type="match status" value="1"/>
</dbReference>
<dbReference type="SUPFAM" id="SSF52096">
    <property type="entry name" value="ClpP/crotonase"/>
    <property type="match status" value="1"/>
</dbReference>
<dbReference type="GO" id="GO:0006508">
    <property type="term" value="P:proteolysis"/>
    <property type="evidence" value="ECO:0007669"/>
    <property type="project" value="InterPro"/>
</dbReference>
<comment type="caution">
    <text evidence="2">The sequence shown here is derived from an EMBL/GenBank/DDBJ whole genome shotgun (WGS) entry which is preliminary data.</text>
</comment>
<dbReference type="GO" id="GO:0008236">
    <property type="term" value="F:serine-type peptidase activity"/>
    <property type="evidence" value="ECO:0007669"/>
    <property type="project" value="InterPro"/>
</dbReference>
<dbReference type="PANTHER" id="PTHR11261">
    <property type="entry name" value="INTERPHOTORECEPTOR RETINOID-BINDING PROTEIN"/>
    <property type="match status" value="1"/>
</dbReference>
<dbReference type="AlphaFoldDB" id="A0A2G1QGS4"/>
<evidence type="ECO:0000259" key="1">
    <source>
        <dbReference type="SMART" id="SM00245"/>
    </source>
</evidence>
<gene>
    <name evidence="2" type="ORF">CSC94_22910</name>
</gene>
<accession>A0A2G1QGS4</accession>
<dbReference type="Pfam" id="PF03572">
    <property type="entry name" value="Peptidase_S41"/>
    <property type="match status" value="1"/>
</dbReference>
<dbReference type="InterPro" id="IPR005151">
    <property type="entry name" value="Tail-specific_protease"/>
</dbReference>
<dbReference type="RefSeq" id="WP_099308707.1">
    <property type="nucleotide sequence ID" value="NZ_PDVP01000025.1"/>
</dbReference>
<dbReference type="InterPro" id="IPR028204">
    <property type="entry name" value="Tricorn_C1"/>
</dbReference>
<protein>
    <recommendedName>
        <fullName evidence="1">Tail specific protease domain-containing protein</fullName>
    </recommendedName>
</protein>
<dbReference type="SMART" id="SM00245">
    <property type="entry name" value="TSPc"/>
    <property type="match status" value="1"/>
</dbReference>
<dbReference type="Gene3D" id="3.90.226.10">
    <property type="entry name" value="2-enoyl-CoA Hydratase, Chain A, domain 1"/>
    <property type="match status" value="1"/>
</dbReference>
<dbReference type="CDD" id="cd07563">
    <property type="entry name" value="Peptidase_S41_IRBP"/>
    <property type="match status" value="1"/>
</dbReference>
<evidence type="ECO:0000313" key="2">
    <source>
        <dbReference type="EMBL" id="PHP64727.1"/>
    </source>
</evidence>
<organism evidence="2 3">
    <name type="scientific">Zhengella mangrovi</name>
    <dbReference type="NCBI Taxonomy" id="1982044"/>
    <lineage>
        <taxon>Bacteria</taxon>
        <taxon>Pseudomonadati</taxon>
        <taxon>Pseudomonadota</taxon>
        <taxon>Alphaproteobacteria</taxon>
        <taxon>Hyphomicrobiales</taxon>
        <taxon>Notoacmeibacteraceae</taxon>
        <taxon>Zhengella</taxon>
    </lineage>
</organism>
<name>A0A2G1QGS4_9HYPH</name>